<dbReference type="Gramene" id="OB02G23940.1">
    <property type="protein sequence ID" value="OB02G23940.1"/>
    <property type="gene ID" value="OB02G23940"/>
</dbReference>
<protein>
    <submittedName>
        <fullName evidence="1">Uncharacterized protein</fullName>
    </submittedName>
</protein>
<dbReference type="Proteomes" id="UP000006038">
    <property type="component" value="Unassembled WGS sequence"/>
</dbReference>
<sequence length="82" mass="9490">MKGLSQNLDLDMQARDSLLPDIETLKPSHSTCRLKDVDLLLAMRLQRRVQPWAIELGLDRESEEESSTESLRFSMELARFDL</sequence>
<dbReference type="AlphaFoldDB" id="J3LCM7"/>
<dbReference type="HOGENOM" id="CLU_2561996_0_0_1"/>
<reference evidence="1" key="1">
    <citation type="submission" date="2013-04" db="UniProtKB">
        <authorList>
            <consortium name="EnsemblPlants"/>
        </authorList>
    </citation>
    <scope>IDENTIFICATION</scope>
</reference>
<name>J3LCM7_ORYBR</name>
<keyword evidence="2" id="KW-1185">Reference proteome</keyword>
<organism evidence="1">
    <name type="scientific">Oryza brachyantha</name>
    <name type="common">malo sina</name>
    <dbReference type="NCBI Taxonomy" id="4533"/>
    <lineage>
        <taxon>Eukaryota</taxon>
        <taxon>Viridiplantae</taxon>
        <taxon>Streptophyta</taxon>
        <taxon>Embryophyta</taxon>
        <taxon>Tracheophyta</taxon>
        <taxon>Spermatophyta</taxon>
        <taxon>Magnoliopsida</taxon>
        <taxon>Liliopsida</taxon>
        <taxon>Poales</taxon>
        <taxon>Poaceae</taxon>
        <taxon>BOP clade</taxon>
        <taxon>Oryzoideae</taxon>
        <taxon>Oryzeae</taxon>
        <taxon>Oryzinae</taxon>
        <taxon>Oryza</taxon>
    </lineage>
</organism>
<evidence type="ECO:0000313" key="1">
    <source>
        <dbReference type="EnsemblPlants" id="OB02G23940.1"/>
    </source>
</evidence>
<dbReference type="EnsemblPlants" id="OB02G23940.1">
    <property type="protein sequence ID" value="OB02G23940.1"/>
    <property type="gene ID" value="OB02G23940"/>
</dbReference>
<proteinExistence type="predicted"/>
<accession>J3LCM7</accession>
<evidence type="ECO:0000313" key="2">
    <source>
        <dbReference type="Proteomes" id="UP000006038"/>
    </source>
</evidence>